<feature type="transmembrane region" description="Helical" evidence="1">
    <location>
        <begin position="12"/>
        <end position="30"/>
    </location>
</feature>
<dbReference type="InterPro" id="IPR024164">
    <property type="entry name" value="KinB-signalling_activ"/>
</dbReference>
<feature type="transmembrane region" description="Helical" evidence="1">
    <location>
        <begin position="140"/>
        <end position="159"/>
    </location>
</feature>
<accession>A0A1G8C2X7</accession>
<dbReference type="GO" id="GO:0045881">
    <property type="term" value="P:positive regulation of sporulation resulting in formation of a cellular spore"/>
    <property type="evidence" value="ECO:0007669"/>
    <property type="project" value="InterPro"/>
</dbReference>
<dbReference type="Pfam" id="PF14089">
    <property type="entry name" value="KbaA"/>
    <property type="match status" value="1"/>
</dbReference>
<proteinExistence type="predicted"/>
<dbReference type="EMBL" id="FNDE01000023">
    <property type="protein sequence ID" value="SDH39841.1"/>
    <property type="molecule type" value="Genomic_DNA"/>
</dbReference>
<feature type="transmembrane region" description="Helical" evidence="1">
    <location>
        <begin position="113"/>
        <end position="133"/>
    </location>
</feature>
<dbReference type="SMART" id="SM01251">
    <property type="entry name" value="KbaA"/>
    <property type="match status" value="1"/>
</dbReference>
<dbReference type="Proteomes" id="UP000198956">
    <property type="component" value="Unassembled WGS sequence"/>
</dbReference>
<keyword evidence="1" id="KW-0812">Transmembrane</keyword>
<feature type="transmembrane region" description="Helical" evidence="1">
    <location>
        <begin position="171"/>
        <end position="192"/>
    </location>
</feature>
<reference evidence="2 3" key="1">
    <citation type="submission" date="2016-10" db="EMBL/GenBank/DDBJ databases">
        <authorList>
            <person name="de Groot N.N."/>
        </authorList>
    </citation>
    <scope>NUCLEOTIDE SEQUENCE [LARGE SCALE GENOMIC DNA]</scope>
    <source>
        <strain evidence="2 3">L 420-91</strain>
    </source>
</reference>
<dbReference type="PIRSF" id="PIRSF029886">
    <property type="entry name" value="KBAA"/>
    <property type="match status" value="1"/>
</dbReference>
<feature type="transmembrane region" description="Helical" evidence="1">
    <location>
        <begin position="50"/>
        <end position="70"/>
    </location>
</feature>
<evidence type="ECO:0000313" key="3">
    <source>
        <dbReference type="Proteomes" id="UP000198956"/>
    </source>
</evidence>
<evidence type="ECO:0000313" key="2">
    <source>
        <dbReference type="EMBL" id="SDH39841.1"/>
    </source>
</evidence>
<protein>
    <submittedName>
        <fullName evidence="2">KinB signaling pathway activation protein</fullName>
    </submittedName>
</protein>
<keyword evidence="1" id="KW-0472">Membrane</keyword>
<dbReference type="AlphaFoldDB" id="A0A1G8C2X7"/>
<keyword evidence="1" id="KW-1133">Transmembrane helix</keyword>
<organism evidence="2 3">
    <name type="scientific">Aneurinibacillus thermoaerophilus</name>
    <dbReference type="NCBI Taxonomy" id="143495"/>
    <lineage>
        <taxon>Bacteria</taxon>
        <taxon>Bacillati</taxon>
        <taxon>Bacillota</taxon>
        <taxon>Bacilli</taxon>
        <taxon>Bacillales</taxon>
        <taxon>Paenibacillaceae</taxon>
        <taxon>Aneurinibacillus group</taxon>
        <taxon>Aneurinibacillus</taxon>
    </lineage>
</organism>
<name>A0A1G8C2X7_ANETH</name>
<sequence>MLVTLRKWSFLFYTTLLMGALGAVITGAFIGMESLGGGFGNFGMGIFGRLIMGLMFSIISQMGFFAYLMLNYLALSVLRRKSLWLGVQVLLILFVFVDLVVLRHDLFAKEEPILGYVWLPFSLLVYAVVVAYFKVKATNASAWIPTVFFMFVVTVLEWLPALKENNPKAMIMMIVPLLLCNTWQIMQLHRVLQKNESLAK</sequence>
<gene>
    <name evidence="2" type="ORF">SAMN04489735_10234</name>
</gene>
<feature type="transmembrane region" description="Helical" evidence="1">
    <location>
        <begin position="82"/>
        <end position="101"/>
    </location>
</feature>
<evidence type="ECO:0000256" key="1">
    <source>
        <dbReference type="SAM" id="Phobius"/>
    </source>
</evidence>